<keyword evidence="2" id="KW-1185">Reference proteome</keyword>
<dbReference type="Gramene" id="ONIVA06G19080.1">
    <property type="protein sequence ID" value="ONIVA06G19080.1"/>
    <property type="gene ID" value="ONIVA06G19080"/>
</dbReference>
<dbReference type="HOGENOM" id="CLU_1211464_0_0_1"/>
<sequence>MVAQMFEESSQVPNGRWKGFTLPGYFRHRPCCAPTGARACHRLRRRSPPRPTPPKNPATTYSVAEPCRDLLRCRTCRDLLHRQTLPSIASLVAAQILGAPGKKKQWWKPNEKKRGTWMKNDKAWAFFARQSASRYKSRPWERSHRISLHPFFSRSWDGKVCDLFQLRRRSSSLEAGCVKPSRSSLARVCEKHLSGTLSETRTGAAGSWTPAVETASTRHFTCTSRLYSR</sequence>
<reference evidence="1" key="2">
    <citation type="submission" date="2018-04" db="EMBL/GenBank/DDBJ databases">
        <title>OnivRS2 (Oryza nivara Reference Sequence Version 2).</title>
        <authorList>
            <person name="Zhang J."/>
            <person name="Kudrna D."/>
            <person name="Lee S."/>
            <person name="Talag J."/>
            <person name="Rajasekar S."/>
            <person name="Welchert J."/>
            <person name="Hsing Y.-I."/>
            <person name="Wing R.A."/>
        </authorList>
    </citation>
    <scope>NUCLEOTIDE SEQUENCE [LARGE SCALE GENOMIC DNA]</scope>
    <source>
        <strain evidence="1">SL10</strain>
    </source>
</reference>
<protein>
    <submittedName>
        <fullName evidence="1">Uncharacterized protein</fullName>
    </submittedName>
</protein>
<proteinExistence type="predicted"/>
<evidence type="ECO:0000313" key="2">
    <source>
        <dbReference type="Proteomes" id="UP000006591"/>
    </source>
</evidence>
<dbReference type="Proteomes" id="UP000006591">
    <property type="component" value="Chromosome 6"/>
</dbReference>
<dbReference type="EnsemblPlants" id="ONIVA06G19080.1">
    <property type="protein sequence ID" value="ONIVA06G19080.1"/>
    <property type="gene ID" value="ONIVA06G19080"/>
</dbReference>
<dbReference type="AlphaFoldDB" id="A0A0E0HRE9"/>
<organism evidence="1">
    <name type="scientific">Oryza nivara</name>
    <name type="common">Indian wild rice</name>
    <name type="synonym">Oryza sativa f. spontanea</name>
    <dbReference type="NCBI Taxonomy" id="4536"/>
    <lineage>
        <taxon>Eukaryota</taxon>
        <taxon>Viridiplantae</taxon>
        <taxon>Streptophyta</taxon>
        <taxon>Embryophyta</taxon>
        <taxon>Tracheophyta</taxon>
        <taxon>Spermatophyta</taxon>
        <taxon>Magnoliopsida</taxon>
        <taxon>Liliopsida</taxon>
        <taxon>Poales</taxon>
        <taxon>Poaceae</taxon>
        <taxon>BOP clade</taxon>
        <taxon>Oryzoideae</taxon>
        <taxon>Oryzeae</taxon>
        <taxon>Oryzinae</taxon>
        <taxon>Oryza</taxon>
    </lineage>
</organism>
<reference evidence="1" key="1">
    <citation type="submission" date="2015-04" db="UniProtKB">
        <authorList>
            <consortium name="EnsemblPlants"/>
        </authorList>
    </citation>
    <scope>IDENTIFICATION</scope>
    <source>
        <strain evidence="1">SL10</strain>
    </source>
</reference>
<evidence type="ECO:0000313" key="1">
    <source>
        <dbReference type="EnsemblPlants" id="ONIVA06G19080.1"/>
    </source>
</evidence>
<accession>A0A0E0HRE9</accession>
<name>A0A0E0HRE9_ORYNI</name>